<proteinExistence type="predicted"/>
<accession>A0AA39J7Z0</accession>
<feature type="non-terminal residue" evidence="1">
    <location>
        <position position="1"/>
    </location>
</feature>
<sequence>VPVPLGASIPRRDKEEVYPCYCRLMLILFKPWTSASDLQNAGESWSDAFERFHTICARNVLSVINNMQIMHECHDSHD</sequence>
<evidence type="ECO:0000313" key="2">
    <source>
        <dbReference type="Proteomes" id="UP001175211"/>
    </source>
</evidence>
<gene>
    <name evidence="1" type="ORF">EV420DRAFT_1252861</name>
</gene>
<dbReference type="AlphaFoldDB" id="A0AA39J7Z0"/>
<dbReference type="EMBL" id="JAUEPS010000117">
    <property type="protein sequence ID" value="KAK0437115.1"/>
    <property type="molecule type" value="Genomic_DNA"/>
</dbReference>
<dbReference type="GeneID" id="85350294"/>
<name>A0AA39J7Z0_ARMTA</name>
<evidence type="ECO:0000313" key="1">
    <source>
        <dbReference type="EMBL" id="KAK0437115.1"/>
    </source>
</evidence>
<comment type="caution">
    <text evidence="1">The sequence shown here is derived from an EMBL/GenBank/DDBJ whole genome shotgun (WGS) entry which is preliminary data.</text>
</comment>
<reference evidence="1" key="1">
    <citation type="submission" date="2023-06" db="EMBL/GenBank/DDBJ databases">
        <authorList>
            <consortium name="Lawrence Berkeley National Laboratory"/>
            <person name="Ahrendt S."/>
            <person name="Sahu N."/>
            <person name="Indic B."/>
            <person name="Wong-Bajracharya J."/>
            <person name="Merenyi Z."/>
            <person name="Ke H.-M."/>
            <person name="Monk M."/>
            <person name="Kocsube S."/>
            <person name="Drula E."/>
            <person name="Lipzen A."/>
            <person name="Balint B."/>
            <person name="Henrissat B."/>
            <person name="Andreopoulos B."/>
            <person name="Martin F.M."/>
            <person name="Harder C.B."/>
            <person name="Rigling D."/>
            <person name="Ford K.L."/>
            <person name="Foster G.D."/>
            <person name="Pangilinan J."/>
            <person name="Papanicolaou A."/>
            <person name="Barry K."/>
            <person name="LaButti K."/>
            <person name="Viragh M."/>
            <person name="Koriabine M."/>
            <person name="Yan M."/>
            <person name="Riley R."/>
            <person name="Champramary S."/>
            <person name="Plett K.L."/>
            <person name="Tsai I.J."/>
            <person name="Slot J."/>
            <person name="Sipos G."/>
            <person name="Plett J."/>
            <person name="Nagy L.G."/>
            <person name="Grigoriev I.V."/>
        </authorList>
    </citation>
    <scope>NUCLEOTIDE SEQUENCE</scope>
    <source>
        <strain evidence="1">CCBAS 213</strain>
    </source>
</reference>
<dbReference type="Proteomes" id="UP001175211">
    <property type="component" value="Unassembled WGS sequence"/>
</dbReference>
<keyword evidence="2" id="KW-1185">Reference proteome</keyword>
<protein>
    <submittedName>
        <fullName evidence="1">Uncharacterized protein</fullName>
    </submittedName>
</protein>
<feature type="non-terminal residue" evidence="1">
    <location>
        <position position="78"/>
    </location>
</feature>
<organism evidence="1 2">
    <name type="scientific">Armillaria tabescens</name>
    <name type="common">Ringless honey mushroom</name>
    <name type="synonym">Agaricus tabescens</name>
    <dbReference type="NCBI Taxonomy" id="1929756"/>
    <lineage>
        <taxon>Eukaryota</taxon>
        <taxon>Fungi</taxon>
        <taxon>Dikarya</taxon>
        <taxon>Basidiomycota</taxon>
        <taxon>Agaricomycotina</taxon>
        <taxon>Agaricomycetes</taxon>
        <taxon>Agaricomycetidae</taxon>
        <taxon>Agaricales</taxon>
        <taxon>Marasmiineae</taxon>
        <taxon>Physalacriaceae</taxon>
        <taxon>Desarmillaria</taxon>
    </lineage>
</organism>
<dbReference type="RefSeq" id="XP_060322481.1">
    <property type="nucleotide sequence ID" value="XM_060466746.1"/>
</dbReference>